<sequence>MLAEIPIAQLRVFLHVLDAKSYRVAADKVLRSQPAVSKIIQLLEEKLGAPLFEADRRTIPTPFGKVCEPLARELVKHHDRIVETLLSQSRQHAGTLTLASIGSFATNWVPALIKDFIGRHPGAAVRLIDDNSENIHRMVLSGEVDFGLSSEISITPGLDFIPLMTDAFGLVCHASHPLARRSRLDWSVLADLPLIGTTAHRELNGTPEAKWLDSCWFHVSNMMTLSAMLSSQVGVTILPRLAVPAFAKDLCFVPLVRPGRHRRIGIVKVKSQSLPPLAQAMEQELMAYAALHGNVRPKAARRR</sequence>
<keyword evidence="3" id="KW-0238">DNA-binding</keyword>
<dbReference type="InterPro" id="IPR036390">
    <property type="entry name" value="WH_DNA-bd_sf"/>
</dbReference>
<accession>A0ABN1CT07</accession>
<protein>
    <submittedName>
        <fullName evidence="6">LysR family transcriptional regulator</fullName>
    </submittedName>
</protein>
<dbReference type="RefSeq" id="WP_343928376.1">
    <property type="nucleotide sequence ID" value="NZ_BAAAEN010000025.1"/>
</dbReference>
<dbReference type="Gene3D" id="3.40.190.10">
    <property type="entry name" value="Periplasmic binding protein-like II"/>
    <property type="match status" value="2"/>
</dbReference>
<evidence type="ECO:0000313" key="7">
    <source>
        <dbReference type="Proteomes" id="UP001501706"/>
    </source>
</evidence>
<dbReference type="PROSITE" id="PS50931">
    <property type="entry name" value="HTH_LYSR"/>
    <property type="match status" value="1"/>
</dbReference>
<dbReference type="InterPro" id="IPR036388">
    <property type="entry name" value="WH-like_DNA-bd_sf"/>
</dbReference>
<dbReference type="Gene3D" id="1.10.10.10">
    <property type="entry name" value="Winged helix-like DNA-binding domain superfamily/Winged helix DNA-binding domain"/>
    <property type="match status" value="1"/>
</dbReference>
<evidence type="ECO:0000313" key="6">
    <source>
        <dbReference type="EMBL" id="GAA0525407.1"/>
    </source>
</evidence>
<dbReference type="CDD" id="cd08440">
    <property type="entry name" value="PBP2_LTTR_like_4"/>
    <property type="match status" value="1"/>
</dbReference>
<keyword evidence="4" id="KW-0804">Transcription</keyword>
<dbReference type="InterPro" id="IPR005119">
    <property type="entry name" value="LysR_subst-bd"/>
</dbReference>
<name>A0ABN1CT07_9BURK</name>
<evidence type="ECO:0000256" key="3">
    <source>
        <dbReference type="ARBA" id="ARBA00023125"/>
    </source>
</evidence>
<proteinExistence type="inferred from homology"/>
<dbReference type="PANTHER" id="PTHR30419">
    <property type="entry name" value="HTH-TYPE TRANSCRIPTIONAL REGULATOR YBHD"/>
    <property type="match status" value="1"/>
</dbReference>
<evidence type="ECO:0000256" key="2">
    <source>
        <dbReference type="ARBA" id="ARBA00023015"/>
    </source>
</evidence>
<keyword evidence="2" id="KW-0805">Transcription regulation</keyword>
<dbReference type="Proteomes" id="UP001501706">
    <property type="component" value="Unassembled WGS sequence"/>
</dbReference>
<evidence type="ECO:0000256" key="1">
    <source>
        <dbReference type="ARBA" id="ARBA00009437"/>
    </source>
</evidence>
<comment type="caution">
    <text evidence="6">The sequence shown here is derived from an EMBL/GenBank/DDBJ whole genome shotgun (WGS) entry which is preliminary data.</text>
</comment>
<evidence type="ECO:0000256" key="4">
    <source>
        <dbReference type="ARBA" id="ARBA00023163"/>
    </source>
</evidence>
<dbReference type="PANTHER" id="PTHR30419:SF30">
    <property type="entry name" value="LYSR FAMILY TRANSCRIPTIONAL REGULATOR"/>
    <property type="match status" value="1"/>
</dbReference>
<comment type="similarity">
    <text evidence="1">Belongs to the LysR transcriptional regulatory family.</text>
</comment>
<dbReference type="InterPro" id="IPR000847">
    <property type="entry name" value="LysR_HTH_N"/>
</dbReference>
<reference evidence="6 7" key="1">
    <citation type="journal article" date="2019" name="Int. J. Syst. Evol. Microbiol.">
        <title>The Global Catalogue of Microorganisms (GCM) 10K type strain sequencing project: providing services to taxonomists for standard genome sequencing and annotation.</title>
        <authorList>
            <consortium name="The Broad Institute Genomics Platform"/>
            <consortium name="The Broad Institute Genome Sequencing Center for Infectious Disease"/>
            <person name="Wu L."/>
            <person name="Ma J."/>
        </authorList>
    </citation>
    <scope>NUCLEOTIDE SEQUENCE [LARGE SCALE GENOMIC DNA]</scope>
    <source>
        <strain evidence="6 7">JCM 14330</strain>
    </source>
</reference>
<gene>
    <name evidence="6" type="ORF">GCM10009097_48760</name>
</gene>
<feature type="domain" description="HTH lysR-type" evidence="5">
    <location>
        <begin position="5"/>
        <end position="61"/>
    </location>
</feature>
<evidence type="ECO:0000259" key="5">
    <source>
        <dbReference type="PROSITE" id="PS50931"/>
    </source>
</evidence>
<dbReference type="InterPro" id="IPR050950">
    <property type="entry name" value="HTH-type_LysR_regulators"/>
</dbReference>
<dbReference type="Pfam" id="PF03466">
    <property type="entry name" value="LysR_substrate"/>
    <property type="match status" value="1"/>
</dbReference>
<dbReference type="EMBL" id="BAAAEN010000025">
    <property type="protein sequence ID" value="GAA0525407.1"/>
    <property type="molecule type" value="Genomic_DNA"/>
</dbReference>
<keyword evidence="7" id="KW-1185">Reference proteome</keyword>
<dbReference type="SUPFAM" id="SSF53850">
    <property type="entry name" value="Periplasmic binding protein-like II"/>
    <property type="match status" value="1"/>
</dbReference>
<dbReference type="Pfam" id="PF00126">
    <property type="entry name" value="HTH_1"/>
    <property type="match status" value="1"/>
</dbReference>
<organism evidence="6 7">
    <name type="scientific">Pigmentiphaga daeguensis</name>
    <dbReference type="NCBI Taxonomy" id="414049"/>
    <lineage>
        <taxon>Bacteria</taxon>
        <taxon>Pseudomonadati</taxon>
        <taxon>Pseudomonadota</taxon>
        <taxon>Betaproteobacteria</taxon>
        <taxon>Burkholderiales</taxon>
        <taxon>Alcaligenaceae</taxon>
        <taxon>Pigmentiphaga</taxon>
    </lineage>
</organism>
<dbReference type="SUPFAM" id="SSF46785">
    <property type="entry name" value="Winged helix' DNA-binding domain"/>
    <property type="match status" value="1"/>
</dbReference>